<keyword evidence="1" id="KW-0378">Hydrolase</keyword>
<gene>
    <name evidence="1" type="ORF">WMO63_21230</name>
</gene>
<organism evidence="1 2">
    <name type="scientific">Niallia hominis</name>
    <dbReference type="NCBI Taxonomy" id="3133173"/>
    <lineage>
        <taxon>Bacteria</taxon>
        <taxon>Bacillati</taxon>
        <taxon>Bacillota</taxon>
        <taxon>Bacilli</taxon>
        <taxon>Bacillales</taxon>
        <taxon>Bacillaceae</taxon>
        <taxon>Niallia</taxon>
    </lineage>
</organism>
<name>A0ABV1F640_9BACI</name>
<keyword evidence="1" id="KW-0540">Nuclease</keyword>
<accession>A0ABV1F640</accession>
<evidence type="ECO:0000313" key="1">
    <source>
        <dbReference type="EMBL" id="MEQ2468186.1"/>
    </source>
</evidence>
<dbReference type="GO" id="GO:0004519">
    <property type="term" value="F:endonuclease activity"/>
    <property type="evidence" value="ECO:0007669"/>
    <property type="project" value="UniProtKB-KW"/>
</dbReference>
<reference evidence="1 2" key="1">
    <citation type="submission" date="2024-03" db="EMBL/GenBank/DDBJ databases">
        <title>Human intestinal bacterial collection.</title>
        <authorList>
            <person name="Pauvert C."/>
            <person name="Hitch T.C.A."/>
            <person name="Clavel T."/>
        </authorList>
    </citation>
    <scope>NUCLEOTIDE SEQUENCE [LARGE SCALE GENOMIC DNA]</scope>
    <source>
        <strain evidence="1 2">CLA-SR-H024</strain>
    </source>
</reference>
<dbReference type="EMBL" id="JBBMFN010000082">
    <property type="protein sequence ID" value="MEQ2468186.1"/>
    <property type="molecule type" value="Genomic_DNA"/>
</dbReference>
<dbReference type="CDD" id="cd00085">
    <property type="entry name" value="HNHc"/>
    <property type="match status" value="1"/>
</dbReference>
<dbReference type="Proteomes" id="UP001465426">
    <property type="component" value="Unassembled WGS sequence"/>
</dbReference>
<comment type="caution">
    <text evidence="1">The sequence shown here is derived from an EMBL/GenBank/DDBJ whole genome shotgun (WGS) entry which is preliminary data.</text>
</comment>
<evidence type="ECO:0000313" key="2">
    <source>
        <dbReference type="Proteomes" id="UP001465426"/>
    </source>
</evidence>
<sequence length="155" mass="18520">MTLPLYRSYRNLFSFSERNHQYRFWISRSVTTAAWLGSYPKTTTGQLKPVLANKKAAIYPTIQNKHNKKYMPRPPKANMSVVPINKRVTWDSSTQRNKYIKAYIDKYGNPKWNWFNYDIHHVTPREYGGKNTFNNLFPLPREIHQQVVNSWWSSY</sequence>
<proteinExistence type="predicted"/>
<protein>
    <submittedName>
        <fullName evidence="1">HNH endonuclease signature motif containing protein</fullName>
    </submittedName>
</protein>
<keyword evidence="2" id="KW-1185">Reference proteome</keyword>
<keyword evidence="1" id="KW-0255">Endonuclease</keyword>
<dbReference type="InterPro" id="IPR003615">
    <property type="entry name" value="HNH_nuc"/>
</dbReference>